<evidence type="ECO:0000313" key="1">
    <source>
        <dbReference type="EMBL" id="MDR6208439.1"/>
    </source>
</evidence>
<dbReference type="Proteomes" id="UP001261666">
    <property type="component" value="Unassembled WGS sequence"/>
</dbReference>
<protein>
    <submittedName>
        <fullName evidence="1">Ribosomal protein S18 acetylase RimI-like enzyme</fullName>
    </submittedName>
</protein>
<name>A0ACC6ICM9_9ACTN</name>
<sequence length="153" mass="16708">MGVEPLDPASSPALAAALLRLQRASYAVEAVLIGDDRIPPLHEDQDALVAADLRWWGERDDGRIVGAIGVRDDGGGEADLDRLVVDPAWFRRGIGGRLVRHLQAQHRRVVVSTGRSNAPARLLYGRAGFAHRGDREVLPGLWVSDYAWTRTGD</sequence>
<comment type="caution">
    <text evidence="1">The sequence shown here is derived from an EMBL/GenBank/DDBJ whole genome shotgun (WGS) entry which is preliminary data.</text>
</comment>
<reference evidence="1" key="1">
    <citation type="submission" date="2023-08" db="EMBL/GenBank/DDBJ databases">
        <title>Functional and genomic diversity of the sorghum phyllosphere microbiome.</title>
        <authorList>
            <person name="Shade A."/>
        </authorList>
    </citation>
    <scope>NUCLEOTIDE SEQUENCE</scope>
    <source>
        <strain evidence="1">SORGH_AS_0885</strain>
    </source>
</reference>
<keyword evidence="2" id="KW-1185">Reference proteome</keyword>
<organism evidence="1 2">
    <name type="scientific">Nocardioides zeae</name>
    <dbReference type="NCBI Taxonomy" id="1457234"/>
    <lineage>
        <taxon>Bacteria</taxon>
        <taxon>Bacillati</taxon>
        <taxon>Actinomycetota</taxon>
        <taxon>Actinomycetes</taxon>
        <taxon>Propionibacteriales</taxon>
        <taxon>Nocardioidaceae</taxon>
        <taxon>Nocardioides</taxon>
    </lineage>
</organism>
<dbReference type="EMBL" id="JAVIZJ010000001">
    <property type="protein sequence ID" value="MDR6208439.1"/>
    <property type="molecule type" value="Genomic_DNA"/>
</dbReference>
<accession>A0ACC6ICM9</accession>
<gene>
    <name evidence="1" type="ORF">QE364_000127</name>
</gene>
<proteinExistence type="predicted"/>
<evidence type="ECO:0000313" key="2">
    <source>
        <dbReference type="Proteomes" id="UP001261666"/>
    </source>
</evidence>